<sequence length="174" mass="18133">MRLGQETPFSRTAGGNDMVCSLGRHAAAEIAPADAKATHMESIHVWCAVPSVVPDRVVLPVGARPAIVAARMGSPMARAAIINHGVSKAARGCGSQETEAVIGHANNNPTVHPAAVPIAVPHAAPRPTRYAENNRRGMAELPARYRTRLDREAAAVLPGANNATKRAMATATAT</sequence>
<dbReference type="EMBL" id="BOOW01000022">
    <property type="protein sequence ID" value="GII93423.1"/>
    <property type="molecule type" value="Genomic_DNA"/>
</dbReference>
<reference evidence="1" key="1">
    <citation type="submission" date="2021-01" db="EMBL/GenBank/DDBJ databases">
        <title>Whole genome shotgun sequence of Sinosporangium siamense NBRC 109515.</title>
        <authorList>
            <person name="Komaki H."/>
            <person name="Tamura T."/>
        </authorList>
    </citation>
    <scope>NUCLEOTIDE SEQUENCE</scope>
    <source>
        <strain evidence="1">NBRC 109515</strain>
    </source>
</reference>
<comment type="caution">
    <text evidence="1">The sequence shown here is derived from an EMBL/GenBank/DDBJ whole genome shotgun (WGS) entry which is preliminary data.</text>
</comment>
<protein>
    <submittedName>
        <fullName evidence="1">Uncharacterized protein</fullName>
    </submittedName>
</protein>
<evidence type="ECO:0000313" key="2">
    <source>
        <dbReference type="Proteomes" id="UP000606172"/>
    </source>
</evidence>
<dbReference type="Proteomes" id="UP000606172">
    <property type="component" value="Unassembled WGS sequence"/>
</dbReference>
<dbReference type="AlphaFoldDB" id="A0A919V7G1"/>
<proteinExistence type="predicted"/>
<evidence type="ECO:0000313" key="1">
    <source>
        <dbReference type="EMBL" id="GII93423.1"/>
    </source>
</evidence>
<accession>A0A919V7G1</accession>
<organism evidence="1 2">
    <name type="scientific">Sinosporangium siamense</name>
    <dbReference type="NCBI Taxonomy" id="1367973"/>
    <lineage>
        <taxon>Bacteria</taxon>
        <taxon>Bacillati</taxon>
        <taxon>Actinomycetota</taxon>
        <taxon>Actinomycetes</taxon>
        <taxon>Streptosporangiales</taxon>
        <taxon>Streptosporangiaceae</taxon>
        <taxon>Sinosporangium</taxon>
    </lineage>
</organism>
<name>A0A919V7G1_9ACTN</name>
<gene>
    <name evidence="1" type="ORF">Ssi02_36540</name>
</gene>
<keyword evidence="2" id="KW-1185">Reference proteome</keyword>